<reference evidence="1 2" key="1">
    <citation type="journal article" date="2019" name="Commun. Biol.">
        <title>The bagworm genome reveals a unique fibroin gene that provides high tensile strength.</title>
        <authorList>
            <person name="Kono N."/>
            <person name="Nakamura H."/>
            <person name="Ohtoshi R."/>
            <person name="Tomita M."/>
            <person name="Numata K."/>
            <person name="Arakawa K."/>
        </authorList>
    </citation>
    <scope>NUCLEOTIDE SEQUENCE [LARGE SCALE GENOMIC DNA]</scope>
</reference>
<evidence type="ECO:0000313" key="1">
    <source>
        <dbReference type="EMBL" id="GBP14181.1"/>
    </source>
</evidence>
<sequence length="136" mass="15047">MKTTVEKIIWIAFVRDQNVCDSEGLTANRSLNFADVRNKIISQSFDRIWRQSGVTTVVPPVLYLNTVLAFDFDPDYTFDFDPVSPLVFDTSPVLNFGPSSAFDSDNGSDLDSVLCPVFNSDSVTNHSSNLDEAVGK</sequence>
<gene>
    <name evidence="1" type="ORF">EVAR_7615_1</name>
</gene>
<comment type="caution">
    <text evidence="1">The sequence shown here is derived from an EMBL/GenBank/DDBJ whole genome shotgun (WGS) entry which is preliminary data.</text>
</comment>
<name>A0A4C1TLI6_EUMVA</name>
<dbReference type="AlphaFoldDB" id="A0A4C1TLI6"/>
<evidence type="ECO:0000313" key="2">
    <source>
        <dbReference type="Proteomes" id="UP000299102"/>
    </source>
</evidence>
<dbReference type="EMBL" id="BGZK01000062">
    <property type="protein sequence ID" value="GBP14181.1"/>
    <property type="molecule type" value="Genomic_DNA"/>
</dbReference>
<proteinExistence type="predicted"/>
<protein>
    <submittedName>
        <fullName evidence="1">Uncharacterized protein</fullName>
    </submittedName>
</protein>
<organism evidence="1 2">
    <name type="scientific">Eumeta variegata</name>
    <name type="common">Bagworm moth</name>
    <name type="synonym">Eumeta japonica</name>
    <dbReference type="NCBI Taxonomy" id="151549"/>
    <lineage>
        <taxon>Eukaryota</taxon>
        <taxon>Metazoa</taxon>
        <taxon>Ecdysozoa</taxon>
        <taxon>Arthropoda</taxon>
        <taxon>Hexapoda</taxon>
        <taxon>Insecta</taxon>
        <taxon>Pterygota</taxon>
        <taxon>Neoptera</taxon>
        <taxon>Endopterygota</taxon>
        <taxon>Lepidoptera</taxon>
        <taxon>Glossata</taxon>
        <taxon>Ditrysia</taxon>
        <taxon>Tineoidea</taxon>
        <taxon>Psychidae</taxon>
        <taxon>Oiketicinae</taxon>
        <taxon>Eumeta</taxon>
    </lineage>
</organism>
<dbReference type="Proteomes" id="UP000299102">
    <property type="component" value="Unassembled WGS sequence"/>
</dbReference>
<accession>A0A4C1TLI6</accession>
<keyword evidence="2" id="KW-1185">Reference proteome</keyword>